<feature type="region of interest" description="Disordered" evidence="1">
    <location>
        <begin position="154"/>
        <end position="187"/>
    </location>
</feature>
<feature type="compositionally biased region" description="Acidic residues" evidence="1">
    <location>
        <begin position="160"/>
        <end position="187"/>
    </location>
</feature>
<reference evidence="2 3" key="1">
    <citation type="submission" date="2020-08" db="EMBL/GenBank/DDBJ databases">
        <title>Aphidius gifuensis genome sequencing and assembly.</title>
        <authorList>
            <person name="Du Z."/>
        </authorList>
    </citation>
    <scope>NUCLEOTIDE SEQUENCE [LARGE SCALE GENOMIC DNA]</scope>
    <source>
        <strain evidence="2">YNYX2018</strain>
        <tissue evidence="2">Adults</tissue>
    </source>
</reference>
<comment type="caution">
    <text evidence="2">The sequence shown here is derived from an EMBL/GenBank/DDBJ whole genome shotgun (WGS) entry which is preliminary data.</text>
</comment>
<dbReference type="Proteomes" id="UP000639338">
    <property type="component" value="Unassembled WGS sequence"/>
</dbReference>
<evidence type="ECO:0000256" key="1">
    <source>
        <dbReference type="SAM" id="MobiDB-lite"/>
    </source>
</evidence>
<keyword evidence="3" id="KW-1185">Reference proteome</keyword>
<organism evidence="2 3">
    <name type="scientific">Aphidius gifuensis</name>
    <name type="common">Parasitoid wasp</name>
    <dbReference type="NCBI Taxonomy" id="684658"/>
    <lineage>
        <taxon>Eukaryota</taxon>
        <taxon>Metazoa</taxon>
        <taxon>Ecdysozoa</taxon>
        <taxon>Arthropoda</taxon>
        <taxon>Hexapoda</taxon>
        <taxon>Insecta</taxon>
        <taxon>Pterygota</taxon>
        <taxon>Neoptera</taxon>
        <taxon>Endopterygota</taxon>
        <taxon>Hymenoptera</taxon>
        <taxon>Apocrita</taxon>
        <taxon>Ichneumonoidea</taxon>
        <taxon>Braconidae</taxon>
        <taxon>Aphidiinae</taxon>
        <taxon>Aphidius</taxon>
    </lineage>
</organism>
<sequence>MQTKKNVKDNKKTTDELIPKQQQRNINIEATKKSLITHIPAAAHLQKLQTTIVKEAGRLNIFPHIVAIGGKTIDQSTEFCVLLYDRKFKMLSATEAIDFCFKIFYVLQVQYPPASKYIWKLLQKGLYKLDDEQGVNDVIPYMSKIYAFLKKENSKNNELSENENEDKEKENNDEEEEDVDEENDEQI</sequence>
<dbReference type="OrthoDB" id="7698488at2759"/>
<gene>
    <name evidence="2" type="ORF">HCN44_000315</name>
</gene>
<protein>
    <submittedName>
        <fullName evidence="2">Uncharacterized protein</fullName>
    </submittedName>
</protein>
<accession>A0A834XNQ7</accession>
<dbReference type="EMBL" id="JACMRX010000004">
    <property type="protein sequence ID" value="KAF7990510.1"/>
    <property type="molecule type" value="Genomic_DNA"/>
</dbReference>
<evidence type="ECO:0000313" key="2">
    <source>
        <dbReference type="EMBL" id="KAF7990510.1"/>
    </source>
</evidence>
<evidence type="ECO:0000313" key="3">
    <source>
        <dbReference type="Proteomes" id="UP000639338"/>
    </source>
</evidence>
<dbReference type="AlphaFoldDB" id="A0A834XNQ7"/>
<proteinExistence type="predicted"/>
<name>A0A834XNQ7_APHGI</name>